<gene>
    <name evidence="1" type="ORF">SAMN04488044_3318</name>
</gene>
<dbReference type="EMBL" id="FQWM01000009">
    <property type="protein sequence ID" value="SHH80227.1"/>
    <property type="molecule type" value="Genomic_DNA"/>
</dbReference>
<dbReference type="STRING" id="870908.SAMN04488044_3318"/>
<protein>
    <recommendedName>
        <fullName evidence="3">Antibiotic biosynthesis monooxygenase</fullName>
    </recommendedName>
</protein>
<name>A0A1M5VYE8_9RHOB</name>
<dbReference type="RefSeq" id="WP_072794143.1">
    <property type="nucleotide sequence ID" value="NZ_FQWM01000009.1"/>
</dbReference>
<evidence type="ECO:0000313" key="1">
    <source>
        <dbReference type="EMBL" id="SHH80227.1"/>
    </source>
</evidence>
<sequence length="101" mass="10854">MANHIVETVTFKLVEGADSDAFVIAANAMTNWIETQPGFIRRRLSCTEDGTWIEHIEWADMEAALGAAKGIGTESGNAEFLKAIDGSSVAMSHSRLEVSLG</sequence>
<proteinExistence type="predicted"/>
<dbReference type="Gene3D" id="3.30.70.100">
    <property type="match status" value="1"/>
</dbReference>
<dbReference type="InterPro" id="IPR011008">
    <property type="entry name" value="Dimeric_a/b-barrel"/>
</dbReference>
<dbReference type="SUPFAM" id="SSF54909">
    <property type="entry name" value="Dimeric alpha+beta barrel"/>
    <property type="match status" value="1"/>
</dbReference>
<dbReference type="AlphaFoldDB" id="A0A1M5VYE8"/>
<evidence type="ECO:0008006" key="3">
    <source>
        <dbReference type="Google" id="ProtNLM"/>
    </source>
</evidence>
<accession>A0A1M5VYE8</accession>
<keyword evidence="2" id="KW-1185">Reference proteome</keyword>
<reference evidence="2" key="1">
    <citation type="submission" date="2016-11" db="EMBL/GenBank/DDBJ databases">
        <authorList>
            <person name="Varghese N."/>
            <person name="Submissions S."/>
        </authorList>
    </citation>
    <scope>NUCLEOTIDE SEQUENCE [LARGE SCALE GENOMIC DNA]</scope>
    <source>
        <strain evidence="2">DSM 28223</strain>
    </source>
</reference>
<organism evidence="1 2">
    <name type="scientific">Cognatishimia maritima</name>
    <dbReference type="NCBI Taxonomy" id="870908"/>
    <lineage>
        <taxon>Bacteria</taxon>
        <taxon>Pseudomonadati</taxon>
        <taxon>Pseudomonadota</taxon>
        <taxon>Alphaproteobacteria</taxon>
        <taxon>Rhodobacterales</taxon>
        <taxon>Paracoccaceae</taxon>
        <taxon>Cognatishimia</taxon>
    </lineage>
</organism>
<evidence type="ECO:0000313" key="2">
    <source>
        <dbReference type="Proteomes" id="UP000184211"/>
    </source>
</evidence>
<dbReference type="Proteomes" id="UP000184211">
    <property type="component" value="Unassembled WGS sequence"/>
</dbReference>
<dbReference type="OrthoDB" id="1453400at2"/>